<evidence type="ECO:0000313" key="5">
    <source>
        <dbReference type="Proteomes" id="UP000050497"/>
    </source>
</evidence>
<dbReference type="RefSeq" id="WP_165603960.1">
    <property type="nucleotide sequence ID" value="NZ_FMBM01000001.1"/>
</dbReference>
<dbReference type="GO" id="GO:0016491">
    <property type="term" value="F:oxidoreductase activity"/>
    <property type="evidence" value="ECO:0007669"/>
    <property type="project" value="UniProtKB-KW"/>
</dbReference>
<evidence type="ECO:0000313" key="4">
    <source>
        <dbReference type="EMBL" id="SCC79652.1"/>
    </source>
</evidence>
<dbReference type="InterPro" id="IPR036188">
    <property type="entry name" value="FAD/NAD-bd_sf"/>
</dbReference>
<dbReference type="EMBL" id="LJSX01000016">
    <property type="protein sequence ID" value="KPQ10362.1"/>
    <property type="molecule type" value="Genomic_DNA"/>
</dbReference>
<reference evidence="3 5" key="1">
    <citation type="submission" date="2015-09" db="EMBL/GenBank/DDBJ databases">
        <title>Identification and resolution of microdiversity through metagenomic sequencing of parallel consortia.</title>
        <authorList>
            <person name="Nelson W.C."/>
            <person name="Romine M.F."/>
            <person name="Lindemann S.R."/>
        </authorList>
    </citation>
    <scope>NUCLEOTIDE SEQUENCE [LARGE SCALE GENOMIC DNA]</scope>
    <source>
        <strain evidence="3">HL-109</strain>
    </source>
</reference>
<dbReference type="InterPro" id="IPR006076">
    <property type="entry name" value="FAD-dep_OxRdtase"/>
</dbReference>
<name>A0A0N8KE51_9HYPH</name>
<organism evidence="3 5">
    <name type="scientific">Saliniramus fredricksonii</name>
    <dbReference type="NCBI Taxonomy" id="1653334"/>
    <lineage>
        <taxon>Bacteria</taxon>
        <taxon>Pseudomonadati</taxon>
        <taxon>Pseudomonadota</taxon>
        <taxon>Alphaproteobacteria</taxon>
        <taxon>Hyphomicrobiales</taxon>
        <taxon>Salinarimonadaceae</taxon>
        <taxon>Saliniramus</taxon>
    </lineage>
</organism>
<gene>
    <name evidence="4" type="ORF">GA0071312_1074</name>
    <name evidence="3" type="ORF">HLUCCO17_11315</name>
</gene>
<sequence>MRAQLTQDFRFAPWWWEAAPPPQSREDAPASSYDHVVIGSGFTGVAAALHLARGGRSVALLDAERIGAGASRRNAGFIGRVMKKSFGDVADARDEACARETYQELHAAYEDVFALAHEEGIACHAARCGRFIAATAPGHRAWLDADLARMKAALGHDYAILDPQHQHAAIGSNHYHGGAIIPDSGSIHPGLLHQGLIDRAIAAGVAAFGETRVNEIHESDQGVRLETTRGEITAREVVLATNGYTQHPGWFKRRLVPFRAFMATTEPLDPALLDELIPQGRTIIDSNTNIDFFRRAPDAPRLIFGGATAEKLAGEEAIAARMRKIMLKAFPQLEDVRLSHVWDGYCAGTFDMKPHVGQRGRLHYALGYNFAGVALGCRFGKRIADRILGNEPGPSVFDGTAFPTMPLYTGHPWFIGAAMRYFAWRDAGLAKRWDAAAHRPVDAAA</sequence>
<dbReference type="PANTHER" id="PTHR13847:SF281">
    <property type="entry name" value="FAD DEPENDENT OXIDOREDUCTASE DOMAIN-CONTAINING PROTEIN"/>
    <property type="match status" value="1"/>
</dbReference>
<evidence type="ECO:0000313" key="6">
    <source>
        <dbReference type="Proteomes" id="UP000182800"/>
    </source>
</evidence>
<feature type="domain" description="FAD dependent oxidoreductase" evidence="2">
    <location>
        <begin position="34"/>
        <end position="386"/>
    </location>
</feature>
<keyword evidence="1" id="KW-0560">Oxidoreductase</keyword>
<protein>
    <submittedName>
        <fullName evidence="3 4">Glycine/D-amino acid oxidase</fullName>
    </submittedName>
</protein>
<evidence type="ECO:0000256" key="1">
    <source>
        <dbReference type="ARBA" id="ARBA00023002"/>
    </source>
</evidence>
<dbReference type="STRING" id="1653334.GA0071312_1074"/>
<reference evidence="4 6" key="2">
    <citation type="submission" date="2016-08" db="EMBL/GenBank/DDBJ databases">
        <authorList>
            <person name="Varghese N."/>
            <person name="Submissions Spin"/>
        </authorList>
    </citation>
    <scope>NUCLEOTIDE SEQUENCE [LARGE SCALE GENOMIC DNA]</scope>
    <source>
        <strain evidence="4 6">HL-109</strain>
    </source>
</reference>
<dbReference type="Proteomes" id="UP000182800">
    <property type="component" value="Unassembled WGS sequence"/>
</dbReference>
<dbReference type="Gene3D" id="3.30.9.10">
    <property type="entry name" value="D-Amino Acid Oxidase, subunit A, domain 2"/>
    <property type="match status" value="1"/>
</dbReference>
<dbReference type="Gene3D" id="3.50.50.60">
    <property type="entry name" value="FAD/NAD(P)-binding domain"/>
    <property type="match status" value="1"/>
</dbReference>
<evidence type="ECO:0000313" key="3">
    <source>
        <dbReference type="EMBL" id="KPQ10362.1"/>
    </source>
</evidence>
<keyword evidence="6" id="KW-1185">Reference proteome</keyword>
<comment type="caution">
    <text evidence="3">The sequence shown here is derived from an EMBL/GenBank/DDBJ whole genome shotgun (WGS) entry which is preliminary data.</text>
</comment>
<dbReference type="Pfam" id="PF01266">
    <property type="entry name" value="DAO"/>
    <property type="match status" value="1"/>
</dbReference>
<dbReference type="AlphaFoldDB" id="A0A0N8KE51"/>
<dbReference type="GO" id="GO:0005737">
    <property type="term" value="C:cytoplasm"/>
    <property type="evidence" value="ECO:0007669"/>
    <property type="project" value="TreeGrafter"/>
</dbReference>
<evidence type="ECO:0000259" key="2">
    <source>
        <dbReference type="Pfam" id="PF01266"/>
    </source>
</evidence>
<dbReference type="PANTHER" id="PTHR13847">
    <property type="entry name" value="SARCOSINE DEHYDROGENASE-RELATED"/>
    <property type="match status" value="1"/>
</dbReference>
<dbReference type="SUPFAM" id="SSF51905">
    <property type="entry name" value="FAD/NAD(P)-binding domain"/>
    <property type="match status" value="1"/>
</dbReference>
<proteinExistence type="predicted"/>
<dbReference type="Proteomes" id="UP000050497">
    <property type="component" value="Unassembled WGS sequence"/>
</dbReference>
<dbReference type="EMBL" id="FMBM01000001">
    <property type="protein sequence ID" value="SCC79652.1"/>
    <property type="molecule type" value="Genomic_DNA"/>
</dbReference>
<accession>A0A0N8KE51</accession>